<keyword evidence="1" id="KW-1133">Transmembrane helix</keyword>
<keyword evidence="5" id="KW-1185">Reference proteome</keyword>
<keyword evidence="1" id="KW-0472">Membrane</keyword>
<organism evidence="4 5">
    <name type="scientific">Chitinophaga niastensis</name>
    <dbReference type="NCBI Taxonomy" id="536980"/>
    <lineage>
        <taxon>Bacteria</taxon>
        <taxon>Pseudomonadati</taxon>
        <taxon>Bacteroidota</taxon>
        <taxon>Chitinophagia</taxon>
        <taxon>Chitinophagales</taxon>
        <taxon>Chitinophagaceae</taxon>
        <taxon>Chitinophaga</taxon>
    </lineage>
</organism>
<gene>
    <name evidence="4" type="ORF">CLV51_1011232</name>
</gene>
<dbReference type="Proteomes" id="UP000240971">
    <property type="component" value="Unassembled WGS sequence"/>
</dbReference>
<evidence type="ECO:0000313" key="4">
    <source>
        <dbReference type="EMBL" id="PSL49893.1"/>
    </source>
</evidence>
<dbReference type="PANTHER" id="PTHR30273">
    <property type="entry name" value="PERIPLASMIC SIGNAL SENSOR AND SIGMA FACTOR ACTIVATOR FECR-RELATED"/>
    <property type="match status" value="1"/>
</dbReference>
<protein>
    <submittedName>
        <fullName evidence="4">FecR family protein</fullName>
    </submittedName>
</protein>
<name>A0A2P8HUJ6_CHINA</name>
<feature type="domain" description="Protein FecR C-terminal" evidence="3">
    <location>
        <begin position="255"/>
        <end position="323"/>
    </location>
</feature>
<feature type="domain" description="FecR protein" evidence="2">
    <location>
        <begin position="122"/>
        <end position="211"/>
    </location>
</feature>
<dbReference type="AlphaFoldDB" id="A0A2P8HUJ6"/>
<evidence type="ECO:0000259" key="2">
    <source>
        <dbReference type="Pfam" id="PF04773"/>
    </source>
</evidence>
<dbReference type="InterPro" id="IPR032508">
    <property type="entry name" value="FecR_C"/>
</dbReference>
<dbReference type="OrthoDB" id="697544at2"/>
<proteinExistence type="predicted"/>
<reference evidence="4 5" key="1">
    <citation type="submission" date="2018-03" db="EMBL/GenBank/DDBJ databases">
        <title>Genomic Encyclopedia of Archaeal and Bacterial Type Strains, Phase II (KMG-II): from individual species to whole genera.</title>
        <authorList>
            <person name="Goeker M."/>
        </authorList>
    </citation>
    <scope>NUCLEOTIDE SEQUENCE [LARGE SCALE GENOMIC DNA]</scope>
    <source>
        <strain evidence="4 5">DSM 24859</strain>
    </source>
</reference>
<dbReference type="Gene3D" id="3.55.50.30">
    <property type="match status" value="1"/>
</dbReference>
<feature type="transmembrane region" description="Helical" evidence="1">
    <location>
        <begin position="81"/>
        <end position="102"/>
    </location>
</feature>
<dbReference type="Pfam" id="PF04773">
    <property type="entry name" value="FecR"/>
    <property type="match status" value="1"/>
</dbReference>
<evidence type="ECO:0000259" key="3">
    <source>
        <dbReference type="Pfam" id="PF16344"/>
    </source>
</evidence>
<accession>A0A2P8HUJ6</accession>
<dbReference type="InterPro" id="IPR012373">
    <property type="entry name" value="Ferrdict_sens_TM"/>
</dbReference>
<keyword evidence="1" id="KW-0812">Transmembrane</keyword>
<dbReference type="Gene3D" id="2.60.120.1440">
    <property type="match status" value="1"/>
</dbReference>
<dbReference type="PIRSF" id="PIRSF018266">
    <property type="entry name" value="FecR"/>
    <property type="match status" value="1"/>
</dbReference>
<evidence type="ECO:0000256" key="1">
    <source>
        <dbReference type="SAM" id="Phobius"/>
    </source>
</evidence>
<dbReference type="RefSeq" id="WP_106527088.1">
    <property type="nucleotide sequence ID" value="NZ_PYAW01000001.1"/>
</dbReference>
<dbReference type="PANTHER" id="PTHR30273:SF2">
    <property type="entry name" value="PROTEIN FECR"/>
    <property type="match status" value="1"/>
</dbReference>
<evidence type="ECO:0000313" key="5">
    <source>
        <dbReference type="Proteomes" id="UP000240971"/>
    </source>
</evidence>
<sequence>MDQQYLYVLLAKYSQGTCTAEELAMLETWYTGLGQHLPDQVIDPENEMARQLTQAKLKELRAQVNKDKEPPVLYIPLWKKAARMAAIWGGLLLLAGAGYYLIKQDQSKQVKYSGFNTGEKQNYSRYITLPDGSTVILHAGSKLDFPVAFTGKTREVELSGEAYFDIRRDSARPFIINTGRLKTTVLGTAFNIRAYPDLPDITVSVTRGKVKVEDDKKVLAVLTPDQQIVYNIQKATAAQQKVNAIAKISWTTEDMVFENTTFESIVATLNKRYQVNIQFSNEALKSCQIRASFSGTESLEQVLDVLCGVRNATYTIENGRNILINGKGCGL</sequence>
<dbReference type="InterPro" id="IPR006860">
    <property type="entry name" value="FecR"/>
</dbReference>
<comment type="caution">
    <text evidence="4">The sequence shown here is derived from an EMBL/GenBank/DDBJ whole genome shotgun (WGS) entry which is preliminary data.</text>
</comment>
<dbReference type="GO" id="GO:0016989">
    <property type="term" value="F:sigma factor antagonist activity"/>
    <property type="evidence" value="ECO:0007669"/>
    <property type="project" value="TreeGrafter"/>
</dbReference>
<dbReference type="Pfam" id="PF16344">
    <property type="entry name" value="FecR_C"/>
    <property type="match status" value="1"/>
</dbReference>
<dbReference type="EMBL" id="PYAW01000001">
    <property type="protein sequence ID" value="PSL49893.1"/>
    <property type="molecule type" value="Genomic_DNA"/>
</dbReference>